<protein>
    <recommendedName>
        <fullName evidence="2">DUF2283 domain-containing protein</fullName>
    </recommendedName>
</protein>
<organism evidence="1">
    <name type="scientific">Pseudomonas sp. Hg7Tf</name>
    <dbReference type="NCBI Taxonomy" id="3236988"/>
    <lineage>
        <taxon>Bacteria</taxon>
        <taxon>Pseudomonadati</taxon>
        <taxon>Pseudomonadota</taxon>
        <taxon>Gammaproteobacteria</taxon>
        <taxon>Pseudomonadales</taxon>
        <taxon>Pseudomonadaceae</taxon>
        <taxon>Pseudomonas</taxon>
    </lineage>
</organism>
<dbReference type="EMBL" id="CP162607">
    <property type="protein sequence ID" value="XDK34717.1"/>
    <property type="molecule type" value="Genomic_DNA"/>
</dbReference>
<reference evidence="1" key="1">
    <citation type="submission" date="2024-07" db="EMBL/GenBank/DDBJ databases">
        <title>Identification and characteristics of a novel species of coltsfoot's symbiotic bacteria.</title>
        <authorList>
            <person name="Juszczyk A."/>
            <person name="Jasielczuk I."/>
            <person name="Gurgul A."/>
            <person name="Rogala M."/>
            <person name="Kowalczyk A."/>
            <person name="Szmatola T."/>
            <person name="Kosecka-Strojek M."/>
            <person name="Arent Z."/>
            <person name="Latowski D."/>
        </authorList>
    </citation>
    <scope>NUCLEOTIDE SEQUENCE</scope>
    <source>
        <strain evidence="1">Hg7Tf</strain>
    </source>
</reference>
<sequence length="58" mass="6640">MGVKIEFHDGRSVEYENAVRVADSKHEYVLFDENGDVVAHVHKFDVKNLHTKNIDETG</sequence>
<accession>A0AB39HVT4</accession>
<evidence type="ECO:0008006" key="2">
    <source>
        <dbReference type="Google" id="ProtNLM"/>
    </source>
</evidence>
<gene>
    <name evidence="1" type="ORF">AB4Y39_13340</name>
</gene>
<name>A0AB39HVT4_9PSED</name>
<proteinExistence type="predicted"/>
<evidence type="ECO:0000313" key="1">
    <source>
        <dbReference type="EMBL" id="XDK34717.1"/>
    </source>
</evidence>
<dbReference type="RefSeq" id="WP_280042054.1">
    <property type="nucleotide sequence ID" value="NZ_CP162607.1"/>
</dbReference>
<dbReference type="AlphaFoldDB" id="A0AB39HVT4"/>